<comment type="similarity">
    <text evidence="3">Belongs to the peptidase M24B family.</text>
</comment>
<dbReference type="InterPro" id="IPR029149">
    <property type="entry name" value="Creatin/AminoP/Spt16_N"/>
</dbReference>
<evidence type="ECO:0000259" key="5">
    <source>
        <dbReference type="Pfam" id="PF01321"/>
    </source>
</evidence>
<feature type="domain" description="Peptidase M24" evidence="4">
    <location>
        <begin position="138"/>
        <end position="346"/>
    </location>
</feature>
<dbReference type="GO" id="GO:0004177">
    <property type="term" value="F:aminopeptidase activity"/>
    <property type="evidence" value="ECO:0007669"/>
    <property type="project" value="UniProtKB-KW"/>
</dbReference>
<feature type="domain" description="Creatinase N-terminal" evidence="5">
    <location>
        <begin position="5"/>
        <end position="101"/>
    </location>
</feature>
<evidence type="ECO:0000256" key="1">
    <source>
        <dbReference type="ARBA" id="ARBA00022723"/>
    </source>
</evidence>
<dbReference type="PANTHER" id="PTHR46112">
    <property type="entry name" value="AMINOPEPTIDASE"/>
    <property type="match status" value="1"/>
</dbReference>
<dbReference type="AlphaFoldDB" id="A0A9D1L5Z6"/>
<proteinExistence type="inferred from homology"/>
<comment type="caution">
    <text evidence="6">The sequence shown here is derived from an EMBL/GenBank/DDBJ whole genome shotgun (WGS) entry which is preliminary data.</text>
</comment>
<keyword evidence="6" id="KW-0031">Aminopeptidase</keyword>
<keyword evidence="2" id="KW-0378">Hydrolase</keyword>
<dbReference type="PROSITE" id="PS00491">
    <property type="entry name" value="PROLINE_PEPTIDASE"/>
    <property type="match status" value="1"/>
</dbReference>
<dbReference type="GO" id="GO:0046872">
    <property type="term" value="F:metal ion binding"/>
    <property type="evidence" value="ECO:0007669"/>
    <property type="project" value="UniProtKB-KW"/>
</dbReference>
<dbReference type="Proteomes" id="UP000824078">
    <property type="component" value="Unassembled WGS sequence"/>
</dbReference>
<dbReference type="InterPro" id="IPR050659">
    <property type="entry name" value="Peptidase_M24B"/>
</dbReference>
<organism evidence="6 7">
    <name type="scientific">Candidatus Coprovicinus avistercoris</name>
    <dbReference type="NCBI Taxonomy" id="2840754"/>
    <lineage>
        <taxon>Bacteria</taxon>
        <taxon>Bacillati</taxon>
        <taxon>Actinomycetota</taxon>
        <taxon>Coriobacteriia</taxon>
        <taxon>Coriobacteriales</taxon>
        <taxon>Coriobacteriaceae</taxon>
        <taxon>Coriobacteriaceae incertae sedis</taxon>
        <taxon>Candidatus Coprovicinus</taxon>
    </lineage>
</organism>
<evidence type="ECO:0000313" key="7">
    <source>
        <dbReference type="Proteomes" id="UP000824078"/>
    </source>
</evidence>
<dbReference type="Pfam" id="PF01321">
    <property type="entry name" value="Creatinase_N"/>
    <property type="match status" value="1"/>
</dbReference>
<reference evidence="6" key="1">
    <citation type="submission" date="2020-10" db="EMBL/GenBank/DDBJ databases">
        <authorList>
            <person name="Gilroy R."/>
        </authorList>
    </citation>
    <scope>NUCLEOTIDE SEQUENCE</scope>
    <source>
        <strain evidence="6">ChiHjej12B11-29160</strain>
    </source>
</reference>
<name>A0A9D1L5Z6_9ACTN</name>
<evidence type="ECO:0000313" key="6">
    <source>
        <dbReference type="EMBL" id="HIU24577.1"/>
    </source>
</evidence>
<accession>A0A9D1L5Z6</accession>
<dbReference type="InterPro" id="IPR001131">
    <property type="entry name" value="Peptidase_M24B_aminopep-P_CS"/>
</dbReference>
<dbReference type="EMBL" id="DVMQ01000018">
    <property type="protein sequence ID" value="HIU24577.1"/>
    <property type="molecule type" value="Genomic_DNA"/>
</dbReference>
<evidence type="ECO:0000256" key="2">
    <source>
        <dbReference type="ARBA" id="ARBA00022801"/>
    </source>
</evidence>
<protein>
    <submittedName>
        <fullName evidence="6">Aminopeptidase P family protein</fullName>
    </submittedName>
</protein>
<reference evidence="6" key="2">
    <citation type="journal article" date="2021" name="PeerJ">
        <title>Extensive microbial diversity within the chicken gut microbiome revealed by metagenomics and culture.</title>
        <authorList>
            <person name="Gilroy R."/>
            <person name="Ravi A."/>
            <person name="Getino M."/>
            <person name="Pursley I."/>
            <person name="Horton D.L."/>
            <person name="Alikhan N.F."/>
            <person name="Baker D."/>
            <person name="Gharbi K."/>
            <person name="Hall N."/>
            <person name="Watson M."/>
            <person name="Adriaenssens E.M."/>
            <person name="Foster-Nyarko E."/>
            <person name="Jarju S."/>
            <person name="Secka A."/>
            <person name="Antonio M."/>
            <person name="Oren A."/>
            <person name="Chaudhuri R.R."/>
            <person name="La Ragione R."/>
            <person name="Hildebrand F."/>
            <person name="Pallen M.J."/>
        </authorList>
    </citation>
    <scope>NUCLEOTIDE SEQUENCE</scope>
    <source>
        <strain evidence="6">ChiHjej12B11-29160</strain>
    </source>
</reference>
<dbReference type="InterPro" id="IPR036005">
    <property type="entry name" value="Creatinase/aminopeptidase-like"/>
</dbReference>
<evidence type="ECO:0000256" key="3">
    <source>
        <dbReference type="RuleBase" id="RU000590"/>
    </source>
</evidence>
<dbReference type="Gene3D" id="3.40.350.10">
    <property type="entry name" value="Creatinase/prolidase N-terminal domain"/>
    <property type="match status" value="1"/>
</dbReference>
<dbReference type="Gene3D" id="3.90.230.10">
    <property type="entry name" value="Creatinase/methionine aminopeptidase superfamily"/>
    <property type="match status" value="1"/>
</dbReference>
<dbReference type="PANTHER" id="PTHR46112:SF3">
    <property type="entry name" value="AMINOPEPTIDASE YPDF"/>
    <property type="match status" value="1"/>
</dbReference>
<dbReference type="Pfam" id="PF00557">
    <property type="entry name" value="Peptidase_M24"/>
    <property type="match status" value="1"/>
</dbReference>
<keyword evidence="6" id="KW-0645">Protease</keyword>
<evidence type="ECO:0000259" key="4">
    <source>
        <dbReference type="Pfam" id="PF00557"/>
    </source>
</evidence>
<dbReference type="InterPro" id="IPR000994">
    <property type="entry name" value="Pept_M24"/>
</dbReference>
<dbReference type="SUPFAM" id="SSF53092">
    <property type="entry name" value="Creatinase/prolidase N-terminal domain"/>
    <property type="match status" value="1"/>
</dbReference>
<dbReference type="CDD" id="cd01092">
    <property type="entry name" value="APP-like"/>
    <property type="match status" value="1"/>
</dbReference>
<sequence length="363" mass="40012">MHQARVTHVLDNLDKLGLSQMLINDPLAIFWLTGYYTEPYERFFGLYLSQKSEPIMFCNQLFPDASSFCEKVITFTDTDNPIALVAEACDHTAPLGIDRTLNAGWLLPLMDSGAAQSYRLGSPAVDAARSIKDASECEAMRRASQINDQAMDWLASQLHEGVTEREIAEGLLGEYRRLGADGFSFSPIVSFGANAADPHHEPDDTQLVAGEMALFDVGCKLDAYCSDMTRTFWFAGKEGKEPDELSRRVYETVRAANEAAERIIAPGVTFAEIDHAARSVIEDAGWGPNFTHRLGHQIGLKEHEPGDVSASHNEPVQPGQIFSIEPGIYLEGSIGVRIEDLVIVTDDGCEIINSYPKELTIVR</sequence>
<keyword evidence="1 3" id="KW-0479">Metal-binding</keyword>
<dbReference type="SUPFAM" id="SSF55920">
    <property type="entry name" value="Creatinase/aminopeptidase"/>
    <property type="match status" value="1"/>
</dbReference>
<dbReference type="InterPro" id="IPR000587">
    <property type="entry name" value="Creatinase_N"/>
</dbReference>
<gene>
    <name evidence="6" type="ORF">IAD17_06610</name>
</gene>